<proteinExistence type="predicted"/>
<protein>
    <recommendedName>
        <fullName evidence="2">HTH cro/C1-type domain-containing protein</fullName>
    </recommendedName>
</protein>
<dbReference type="Proteomes" id="UP000249590">
    <property type="component" value="Unassembled WGS sequence"/>
</dbReference>
<dbReference type="CDD" id="cd00093">
    <property type="entry name" value="HTH_XRE"/>
    <property type="match status" value="1"/>
</dbReference>
<evidence type="ECO:0000313" key="3">
    <source>
        <dbReference type="EMBL" id="RAH99212.1"/>
    </source>
</evidence>
<reference evidence="3 4" key="1">
    <citation type="submission" date="2018-05" db="EMBL/GenBank/DDBJ databases">
        <title>Acuticoccus sediminis sp. nov., isolated from deep-sea sediment of Indian Ocean.</title>
        <authorList>
            <person name="Liu X."/>
            <person name="Lai Q."/>
            <person name="Du Y."/>
            <person name="Sun F."/>
            <person name="Zhang X."/>
            <person name="Wang S."/>
            <person name="Shao Z."/>
        </authorList>
    </citation>
    <scope>NUCLEOTIDE SEQUENCE [LARGE SCALE GENOMIC DNA]</scope>
    <source>
        <strain evidence="3 4">PTG4-2</strain>
    </source>
</reference>
<dbReference type="RefSeq" id="WP_111349286.1">
    <property type="nucleotide sequence ID" value="NZ_QHHQ01000005.1"/>
</dbReference>
<feature type="domain" description="HTH cro/C1-type" evidence="2">
    <location>
        <begin position="15"/>
        <end position="68"/>
    </location>
</feature>
<dbReference type="GO" id="GO:0003677">
    <property type="term" value="F:DNA binding"/>
    <property type="evidence" value="ECO:0007669"/>
    <property type="project" value="InterPro"/>
</dbReference>
<dbReference type="Pfam" id="PF01381">
    <property type="entry name" value="HTH_3"/>
    <property type="match status" value="1"/>
</dbReference>
<feature type="region of interest" description="Disordered" evidence="1">
    <location>
        <begin position="1"/>
        <end position="22"/>
    </location>
</feature>
<evidence type="ECO:0000256" key="1">
    <source>
        <dbReference type="SAM" id="MobiDB-lite"/>
    </source>
</evidence>
<dbReference type="EMBL" id="QHHQ01000005">
    <property type="protein sequence ID" value="RAH99212.1"/>
    <property type="molecule type" value="Genomic_DNA"/>
</dbReference>
<keyword evidence="4" id="KW-1185">Reference proteome</keyword>
<dbReference type="InterPro" id="IPR001387">
    <property type="entry name" value="Cro/C1-type_HTH"/>
</dbReference>
<dbReference type="PROSITE" id="PS50943">
    <property type="entry name" value="HTH_CROC1"/>
    <property type="match status" value="1"/>
</dbReference>
<evidence type="ECO:0000313" key="4">
    <source>
        <dbReference type="Proteomes" id="UP000249590"/>
    </source>
</evidence>
<gene>
    <name evidence="3" type="ORF">DLJ53_21955</name>
</gene>
<evidence type="ECO:0000259" key="2">
    <source>
        <dbReference type="PROSITE" id="PS50943"/>
    </source>
</evidence>
<dbReference type="Gene3D" id="1.10.260.40">
    <property type="entry name" value="lambda repressor-like DNA-binding domains"/>
    <property type="match status" value="1"/>
</dbReference>
<dbReference type="SUPFAM" id="SSF47413">
    <property type="entry name" value="lambda repressor-like DNA-binding domains"/>
    <property type="match status" value="1"/>
</dbReference>
<name>A0A8B2NPT9_9HYPH</name>
<accession>A0A8B2NPT9</accession>
<organism evidence="3 4">
    <name type="scientific">Acuticoccus sediminis</name>
    <dbReference type="NCBI Taxonomy" id="2184697"/>
    <lineage>
        <taxon>Bacteria</taxon>
        <taxon>Pseudomonadati</taxon>
        <taxon>Pseudomonadota</taxon>
        <taxon>Alphaproteobacteria</taxon>
        <taxon>Hyphomicrobiales</taxon>
        <taxon>Amorphaceae</taxon>
        <taxon>Acuticoccus</taxon>
    </lineage>
</organism>
<dbReference type="OrthoDB" id="9154356at2"/>
<sequence length="105" mass="12065">MPRSPSQLSLGKPSVRSRRRARGWTQVDLSVHSGVSQSVISDFERGKTIEWPSIFAIAEALECQWQELFIDPDSPDFNLLMADATPEERRHYFDTLKMMKSGPRR</sequence>
<dbReference type="SMART" id="SM00530">
    <property type="entry name" value="HTH_XRE"/>
    <property type="match status" value="1"/>
</dbReference>
<dbReference type="InterPro" id="IPR010982">
    <property type="entry name" value="Lambda_DNA-bd_dom_sf"/>
</dbReference>
<dbReference type="AlphaFoldDB" id="A0A8B2NPT9"/>
<comment type="caution">
    <text evidence="3">The sequence shown here is derived from an EMBL/GenBank/DDBJ whole genome shotgun (WGS) entry which is preliminary data.</text>
</comment>